<protein>
    <recommendedName>
        <fullName evidence="5">F-box domain-containing protein</fullName>
    </recommendedName>
</protein>
<evidence type="ECO:0000256" key="2">
    <source>
        <dbReference type="ARBA" id="ARBA00022737"/>
    </source>
</evidence>
<dbReference type="Proteomes" id="UP001208570">
    <property type="component" value="Unassembled WGS sequence"/>
</dbReference>
<reference evidence="6" key="1">
    <citation type="journal article" date="2023" name="Mol. Biol. Evol.">
        <title>Third-Generation Sequencing Reveals the Adaptive Role of the Epigenome in Three Deep-Sea Polychaetes.</title>
        <authorList>
            <person name="Perez M."/>
            <person name="Aroh O."/>
            <person name="Sun Y."/>
            <person name="Lan Y."/>
            <person name="Juniper S.K."/>
            <person name="Young C.R."/>
            <person name="Angers B."/>
            <person name="Qian P.Y."/>
        </authorList>
    </citation>
    <scope>NUCLEOTIDE SEQUENCE</scope>
    <source>
        <strain evidence="6">P08H-3</strain>
    </source>
</reference>
<evidence type="ECO:0000259" key="5">
    <source>
        <dbReference type="PROSITE" id="PS50181"/>
    </source>
</evidence>
<name>A0AAD9N7X0_9ANNE</name>
<dbReference type="EMBL" id="JAODUP010000139">
    <property type="protein sequence ID" value="KAK2160135.1"/>
    <property type="molecule type" value="Genomic_DNA"/>
</dbReference>
<keyword evidence="2" id="KW-0677">Repeat</keyword>
<dbReference type="InterPro" id="IPR012334">
    <property type="entry name" value="Pectin_lyas_fold"/>
</dbReference>
<dbReference type="InterPro" id="IPR006626">
    <property type="entry name" value="PbH1"/>
</dbReference>
<accession>A0AAD9N7X0</accession>
<evidence type="ECO:0000256" key="1">
    <source>
        <dbReference type="ARBA" id="ARBA00004906"/>
    </source>
</evidence>
<evidence type="ECO:0000313" key="7">
    <source>
        <dbReference type="Proteomes" id="UP001208570"/>
    </source>
</evidence>
<keyword evidence="3" id="KW-0833">Ubl conjugation pathway</keyword>
<evidence type="ECO:0000313" key="6">
    <source>
        <dbReference type="EMBL" id="KAK2160135.1"/>
    </source>
</evidence>
<comment type="pathway">
    <text evidence="1">Protein modification; protein ubiquitination.</text>
</comment>
<dbReference type="InterPro" id="IPR039448">
    <property type="entry name" value="Beta_helix"/>
</dbReference>
<dbReference type="InterPro" id="IPR036047">
    <property type="entry name" value="F-box-like_dom_sf"/>
</dbReference>
<gene>
    <name evidence="6" type="ORF">LSH36_139g01062</name>
</gene>
<dbReference type="GO" id="GO:0042981">
    <property type="term" value="P:regulation of apoptotic process"/>
    <property type="evidence" value="ECO:0007669"/>
    <property type="project" value="TreeGrafter"/>
</dbReference>
<dbReference type="PANTHER" id="PTHR22990:SF15">
    <property type="entry name" value="F-BOX ONLY PROTEIN 10"/>
    <property type="match status" value="1"/>
</dbReference>
<dbReference type="NCBIfam" id="TIGR03804">
    <property type="entry name" value="para_beta_helix"/>
    <property type="match status" value="1"/>
</dbReference>
<dbReference type="AlphaFoldDB" id="A0AAD9N7X0"/>
<dbReference type="Gene3D" id="2.160.20.10">
    <property type="entry name" value="Single-stranded right-handed beta-helix, Pectin lyase-like"/>
    <property type="match status" value="3"/>
</dbReference>
<evidence type="ECO:0000256" key="3">
    <source>
        <dbReference type="ARBA" id="ARBA00022786"/>
    </source>
</evidence>
<dbReference type="PANTHER" id="PTHR22990">
    <property type="entry name" value="F-BOX ONLY PROTEIN"/>
    <property type="match status" value="1"/>
</dbReference>
<dbReference type="Pfam" id="PF00646">
    <property type="entry name" value="F-box"/>
    <property type="match status" value="1"/>
</dbReference>
<dbReference type="GO" id="GO:0006511">
    <property type="term" value="P:ubiquitin-dependent protein catabolic process"/>
    <property type="evidence" value="ECO:0007669"/>
    <property type="project" value="TreeGrafter"/>
</dbReference>
<dbReference type="Pfam" id="PF13229">
    <property type="entry name" value="Beta_helix"/>
    <property type="match status" value="3"/>
</dbReference>
<evidence type="ECO:0000256" key="4">
    <source>
        <dbReference type="SAM" id="MobiDB-lite"/>
    </source>
</evidence>
<feature type="region of interest" description="Disordered" evidence="4">
    <location>
        <begin position="599"/>
        <end position="623"/>
    </location>
</feature>
<keyword evidence="7" id="KW-1185">Reference proteome</keyword>
<dbReference type="PROSITE" id="PS50181">
    <property type="entry name" value="FBOX"/>
    <property type="match status" value="1"/>
</dbReference>
<dbReference type="Gene3D" id="1.20.1280.50">
    <property type="match status" value="1"/>
</dbReference>
<feature type="compositionally biased region" description="Acidic residues" evidence="4">
    <location>
        <begin position="603"/>
        <end position="623"/>
    </location>
</feature>
<dbReference type="SUPFAM" id="SSF81383">
    <property type="entry name" value="F-box domain"/>
    <property type="match status" value="1"/>
</dbReference>
<dbReference type="InterPro" id="IPR001810">
    <property type="entry name" value="F-box_dom"/>
</dbReference>
<feature type="domain" description="F-box" evidence="5">
    <location>
        <begin position="21"/>
        <end position="69"/>
    </location>
</feature>
<comment type="caution">
    <text evidence="6">The sequence shown here is derived from an EMBL/GenBank/DDBJ whole genome shotgun (WGS) entry which is preliminary data.</text>
</comment>
<dbReference type="InterPro" id="IPR011050">
    <property type="entry name" value="Pectin_lyase_fold/virulence"/>
</dbReference>
<dbReference type="SMART" id="SM00710">
    <property type="entry name" value="PbH1"/>
    <property type="match status" value="11"/>
</dbReference>
<organism evidence="6 7">
    <name type="scientific">Paralvinella palmiformis</name>
    <dbReference type="NCBI Taxonomy" id="53620"/>
    <lineage>
        <taxon>Eukaryota</taxon>
        <taxon>Metazoa</taxon>
        <taxon>Spiralia</taxon>
        <taxon>Lophotrochozoa</taxon>
        <taxon>Annelida</taxon>
        <taxon>Polychaeta</taxon>
        <taxon>Sedentaria</taxon>
        <taxon>Canalipalpata</taxon>
        <taxon>Terebellida</taxon>
        <taxon>Terebelliformia</taxon>
        <taxon>Alvinellidae</taxon>
        <taxon>Paralvinella</taxon>
    </lineage>
</organism>
<proteinExistence type="predicted"/>
<sequence length="860" mass="94551">MSAMDGSAKSKHYSEVQSAPLAETGGLPLELWHVILSYLPVPSLLVCCQVCKTWQHLVSSLDNTIWKRSFLSSNAWKEPGWPLDDWDSHWTWQSLYRDHQFHSQLWTLPNKEISDGSTCLPLARRRHQRKVINVGAKHKYKTLKSVLGVAREYDRILIDPGIYDEQFEMSSKIPFELVGSGSLGSTVLIMCVEQSALTGRLCNLVLKAPWFTSHVLKISLIENCEFIHSTSTAVSVEGYPGEKTNWVNEYLASLITKQHESPLADSQSSLNNENASMISVKDNSCMEADSIGVASIAGSRASSKDAEVTMTLSKIGGHIPIPAIEVSDSESTSSGDSTTVFQLSGSCERLSSLWDDEEEKYMEDHLQSLLQDSVYADPSLVAIVSATTGPVIRRCLFQLCHGGIVVSRQGQMRIEQCHLVDVQYAIRSNDIYCTNEAGIDIRKGADPLVQCNKIHHCKRSGIVVLGGGHGTIKYNDIYQNREAGIYVLYHSNPFISGNRIVHGGAAGIAISDEENLISRNRWGGIDIRHNGDPRITQNLICNGFADGIVIGQRGKGTIEGNTIKDNAGCGLWVMGGQPLIRLNQIYNNNNTGVSFINSKDASDDFSSDDIEDDVSDESLEQENIVEEAQDDRYMTESQPTHPHSNAVHANRNTGINIQQTSPVSITNNSITCNVGLGVQVAAQSKAKSQVSYESQVQITGNGIYDNSSHGLEIEGEASIHNNDIFSNKMCGIQLCEQANIEIFSNRIHAPDNPAIGISGQVKGQIYGNKMFEGHSDMFTMKDQVHCSVQKNDIIKHEKQNGCPGSQDYDWHLEDPPPRPHITAPPVIIPRTPVQHVTTVTKLVVPSSENCQSGSKLCTIL</sequence>
<dbReference type="InterPro" id="IPR022441">
    <property type="entry name" value="Para_beta_helix_rpt-2"/>
</dbReference>
<dbReference type="SUPFAM" id="SSF51126">
    <property type="entry name" value="Pectin lyase-like"/>
    <property type="match status" value="2"/>
</dbReference>
<dbReference type="SMART" id="SM00256">
    <property type="entry name" value="FBOX"/>
    <property type="match status" value="1"/>
</dbReference>
<dbReference type="InterPro" id="IPR051550">
    <property type="entry name" value="SCF-Subunits/Alg-Epimerases"/>
</dbReference>